<dbReference type="PANTHER" id="PTHR11727:SF7">
    <property type="entry name" value="DIMETHYLADENOSINE TRANSFERASE-RELATED"/>
    <property type="match status" value="1"/>
</dbReference>
<dbReference type="InterPro" id="IPR001737">
    <property type="entry name" value="KsgA/Erm"/>
</dbReference>
<dbReference type="PROSITE" id="PS51689">
    <property type="entry name" value="SAM_RNA_A_N6_MT"/>
    <property type="match status" value="1"/>
</dbReference>
<comment type="subcellular location">
    <subcellularLocation>
        <location evidence="7">Cytoplasm</location>
    </subcellularLocation>
</comment>
<dbReference type="InterPro" id="IPR020598">
    <property type="entry name" value="rRNA_Ade_methylase_Trfase_N"/>
</dbReference>
<dbReference type="EC" id="2.1.1.182" evidence="7"/>
<dbReference type="Pfam" id="PF00398">
    <property type="entry name" value="RrnaAD"/>
    <property type="match status" value="1"/>
</dbReference>
<organism evidence="10 11">
    <name type="scientific">Tenuifilum thalassicum</name>
    <dbReference type="NCBI Taxonomy" id="2590900"/>
    <lineage>
        <taxon>Bacteria</taxon>
        <taxon>Pseudomonadati</taxon>
        <taxon>Bacteroidota</taxon>
        <taxon>Bacteroidia</taxon>
        <taxon>Bacteroidales</taxon>
        <taxon>Tenuifilaceae</taxon>
        <taxon>Tenuifilum</taxon>
    </lineage>
</organism>
<protein>
    <recommendedName>
        <fullName evidence="7">Ribosomal RNA small subunit methyltransferase A</fullName>
        <ecNumber evidence="7">2.1.1.182</ecNumber>
    </recommendedName>
    <alternativeName>
        <fullName evidence="7">16S rRNA (adenine(1518)-N(6)/adenine(1519)-N(6))-dimethyltransferase</fullName>
    </alternativeName>
    <alternativeName>
        <fullName evidence="7">16S rRNA dimethyladenosine transferase</fullName>
    </alternativeName>
    <alternativeName>
        <fullName evidence="7">16S rRNA dimethylase</fullName>
    </alternativeName>
    <alternativeName>
        <fullName evidence="7">S-adenosylmethionine-6-N', N'-adenosyl(rRNA) dimethyltransferase</fullName>
    </alternativeName>
</protein>
<dbReference type="PANTHER" id="PTHR11727">
    <property type="entry name" value="DIMETHYLADENOSINE TRANSFERASE"/>
    <property type="match status" value="1"/>
</dbReference>
<evidence type="ECO:0000313" key="11">
    <source>
        <dbReference type="Proteomes" id="UP000500961"/>
    </source>
</evidence>
<dbReference type="RefSeq" id="WP_173072896.1">
    <property type="nucleotide sequence ID" value="NZ_CP041345.1"/>
</dbReference>
<dbReference type="InterPro" id="IPR023165">
    <property type="entry name" value="rRNA_Ade_diMease-like_C"/>
</dbReference>
<comment type="catalytic activity">
    <reaction evidence="7">
        <text>adenosine(1518)/adenosine(1519) in 16S rRNA + 4 S-adenosyl-L-methionine = N(6)-dimethyladenosine(1518)/N(6)-dimethyladenosine(1519) in 16S rRNA + 4 S-adenosyl-L-homocysteine + 4 H(+)</text>
        <dbReference type="Rhea" id="RHEA:19609"/>
        <dbReference type="Rhea" id="RHEA-COMP:10232"/>
        <dbReference type="Rhea" id="RHEA-COMP:10233"/>
        <dbReference type="ChEBI" id="CHEBI:15378"/>
        <dbReference type="ChEBI" id="CHEBI:57856"/>
        <dbReference type="ChEBI" id="CHEBI:59789"/>
        <dbReference type="ChEBI" id="CHEBI:74411"/>
        <dbReference type="ChEBI" id="CHEBI:74493"/>
        <dbReference type="EC" id="2.1.1.182"/>
    </reaction>
</comment>
<evidence type="ECO:0000256" key="5">
    <source>
        <dbReference type="ARBA" id="ARBA00022691"/>
    </source>
</evidence>
<keyword evidence="1 7" id="KW-0963">Cytoplasm</keyword>
<accession>A0A7D4BYS9</accession>
<keyword evidence="11" id="KW-1185">Reference proteome</keyword>
<dbReference type="SUPFAM" id="SSF53335">
    <property type="entry name" value="S-adenosyl-L-methionine-dependent methyltransferases"/>
    <property type="match status" value="1"/>
</dbReference>
<comment type="similarity">
    <text evidence="7">Belongs to the class I-like SAM-binding methyltransferase superfamily. rRNA adenine N(6)-methyltransferase family. RsmA subfamily.</text>
</comment>
<dbReference type="Gene3D" id="3.40.50.150">
    <property type="entry name" value="Vaccinia Virus protein VP39"/>
    <property type="match status" value="1"/>
</dbReference>
<dbReference type="GO" id="GO:0052908">
    <property type="term" value="F:16S rRNA (adenine(1518)-N(6)/adenine(1519)-N(6))-dimethyltransferase activity"/>
    <property type="evidence" value="ECO:0007669"/>
    <property type="project" value="UniProtKB-EC"/>
</dbReference>
<evidence type="ECO:0000256" key="6">
    <source>
        <dbReference type="ARBA" id="ARBA00022884"/>
    </source>
</evidence>
<dbReference type="NCBIfam" id="TIGR00755">
    <property type="entry name" value="ksgA"/>
    <property type="match status" value="1"/>
</dbReference>
<dbReference type="InterPro" id="IPR011530">
    <property type="entry name" value="rRNA_adenine_dimethylase"/>
</dbReference>
<comment type="function">
    <text evidence="7">Specifically dimethylates two adjacent adenosines (A1518 and A1519) in the loop of a conserved hairpin near the 3'-end of 16S rRNA in the 30S particle. May play a critical role in biogenesis of 30S subunits.</text>
</comment>
<dbReference type="HAMAP" id="MF_00607">
    <property type="entry name" value="16SrRNA_methyltr_A"/>
    <property type="match status" value="1"/>
</dbReference>
<evidence type="ECO:0000259" key="9">
    <source>
        <dbReference type="SMART" id="SM00650"/>
    </source>
</evidence>
<feature type="binding site" evidence="7 8">
    <location>
        <position position="84"/>
    </location>
    <ligand>
        <name>S-adenosyl-L-methionine</name>
        <dbReference type="ChEBI" id="CHEBI:59789"/>
    </ligand>
</feature>
<dbReference type="Proteomes" id="UP000500961">
    <property type="component" value="Chromosome"/>
</dbReference>
<dbReference type="InterPro" id="IPR029063">
    <property type="entry name" value="SAM-dependent_MTases_sf"/>
</dbReference>
<dbReference type="SMART" id="SM00650">
    <property type="entry name" value="rADc"/>
    <property type="match status" value="1"/>
</dbReference>
<dbReference type="CDD" id="cd02440">
    <property type="entry name" value="AdoMet_MTases"/>
    <property type="match status" value="1"/>
</dbReference>
<feature type="binding site" evidence="7 8">
    <location>
        <position position="13"/>
    </location>
    <ligand>
        <name>S-adenosyl-L-methionine</name>
        <dbReference type="ChEBI" id="CHEBI:59789"/>
    </ligand>
</feature>
<dbReference type="Gene3D" id="1.10.8.100">
    <property type="entry name" value="Ribosomal RNA adenine dimethylase-like, domain 2"/>
    <property type="match status" value="1"/>
</dbReference>
<evidence type="ECO:0000256" key="3">
    <source>
        <dbReference type="ARBA" id="ARBA00022603"/>
    </source>
</evidence>
<dbReference type="AlphaFoldDB" id="A0A7D4BYS9"/>
<dbReference type="EMBL" id="CP041345">
    <property type="protein sequence ID" value="QKG79284.1"/>
    <property type="molecule type" value="Genomic_DNA"/>
</dbReference>
<evidence type="ECO:0000256" key="2">
    <source>
        <dbReference type="ARBA" id="ARBA00022552"/>
    </source>
</evidence>
<dbReference type="GO" id="GO:0005829">
    <property type="term" value="C:cytosol"/>
    <property type="evidence" value="ECO:0007669"/>
    <property type="project" value="TreeGrafter"/>
</dbReference>
<gene>
    <name evidence="7 10" type="primary">rsmA</name>
    <name evidence="7" type="synonym">ksgA</name>
    <name evidence="10" type="ORF">FHG85_03065</name>
</gene>
<feature type="domain" description="Ribosomal RNA adenine methylase transferase N-terminal" evidence="9">
    <location>
        <begin position="20"/>
        <end position="188"/>
    </location>
</feature>
<feature type="binding site" evidence="7 8">
    <location>
        <position position="103"/>
    </location>
    <ligand>
        <name>S-adenosyl-L-methionine</name>
        <dbReference type="ChEBI" id="CHEBI:59789"/>
    </ligand>
</feature>
<dbReference type="InterPro" id="IPR020596">
    <property type="entry name" value="rRNA_Ade_Mease_Trfase_CS"/>
</dbReference>
<name>A0A7D4BYS9_9BACT</name>
<dbReference type="PROSITE" id="PS01131">
    <property type="entry name" value="RRNA_A_DIMETH"/>
    <property type="match status" value="1"/>
</dbReference>
<evidence type="ECO:0000256" key="1">
    <source>
        <dbReference type="ARBA" id="ARBA00022490"/>
    </source>
</evidence>
<keyword evidence="3 7" id="KW-0489">Methyltransferase</keyword>
<evidence type="ECO:0000256" key="8">
    <source>
        <dbReference type="PROSITE-ProRule" id="PRU01026"/>
    </source>
</evidence>
<keyword evidence="2 7" id="KW-0698">rRNA processing</keyword>
<evidence type="ECO:0000313" key="10">
    <source>
        <dbReference type="EMBL" id="QKG79284.1"/>
    </source>
</evidence>
<proteinExistence type="inferred from homology"/>
<keyword evidence="4 7" id="KW-0808">Transferase</keyword>
<dbReference type="FunFam" id="1.10.8.100:FF:000001">
    <property type="entry name" value="Ribosomal RNA small subunit methyltransferase A"/>
    <property type="match status" value="1"/>
</dbReference>
<keyword evidence="6 7" id="KW-0694">RNA-binding</keyword>
<dbReference type="GO" id="GO:0003723">
    <property type="term" value="F:RNA binding"/>
    <property type="evidence" value="ECO:0007669"/>
    <property type="project" value="UniProtKB-UniRule"/>
</dbReference>
<sequence length="256" mass="29147">MPEVRPKKHLGQHFLNDKRIANRIVDSLTAANAEKIVEIGPGMGVLTFELFERFKEKLVAVEVDGESVEYLNKNIPELNIIEGDFLEINLLKEIGNHFSIIGNLPYNISSQIFFKILEHREHVPEVVAMVQREVAQRIAEKPGSRTYGILSVLLQAYYNIEYLFTVSEGCFTPPPKVKSAVVRLTRNGVTNLGCDYKLFERVVKAAFNQRRKTLRNAIKARFNGIEISDTYAGRRAEQLSVEQFVDLTNEITQLTH</sequence>
<evidence type="ECO:0000256" key="7">
    <source>
        <dbReference type="HAMAP-Rule" id="MF_00607"/>
    </source>
</evidence>
<dbReference type="KEGG" id="ttz:FHG85_03065"/>
<feature type="binding site" evidence="7 8">
    <location>
        <position position="15"/>
    </location>
    <ligand>
        <name>S-adenosyl-L-methionine</name>
        <dbReference type="ChEBI" id="CHEBI:59789"/>
    </ligand>
</feature>
<feature type="binding site" evidence="7 8">
    <location>
        <position position="62"/>
    </location>
    <ligand>
        <name>S-adenosyl-L-methionine</name>
        <dbReference type="ChEBI" id="CHEBI:59789"/>
    </ligand>
</feature>
<keyword evidence="5 7" id="KW-0949">S-adenosyl-L-methionine</keyword>
<feature type="binding site" evidence="7 8">
    <location>
        <position position="40"/>
    </location>
    <ligand>
        <name>S-adenosyl-L-methionine</name>
        <dbReference type="ChEBI" id="CHEBI:59789"/>
    </ligand>
</feature>
<evidence type="ECO:0000256" key="4">
    <source>
        <dbReference type="ARBA" id="ARBA00022679"/>
    </source>
</evidence>
<reference evidence="10 11" key="1">
    <citation type="submission" date="2019-07" db="EMBL/GenBank/DDBJ databases">
        <title>Thalassofilum flectens gen. nov., sp. nov., a novel moderate thermophilic anaerobe from a shallow sea hot spring in Kunashir Island (Russia), representing a new family in the order Bacteroidales, and proposal of Thalassofilacea fam. nov.</title>
        <authorList>
            <person name="Kochetkova T.V."/>
            <person name="Podosokorskaya O.A."/>
            <person name="Novikov A."/>
            <person name="Elcheninov A.G."/>
            <person name="Toshchakov S.V."/>
            <person name="Kublanov I.V."/>
        </authorList>
    </citation>
    <scope>NUCLEOTIDE SEQUENCE [LARGE SCALE GENOMIC DNA]</scope>
    <source>
        <strain evidence="10 11">38-H</strain>
    </source>
</reference>